<dbReference type="Pfam" id="PF02310">
    <property type="entry name" value="B12-binding"/>
    <property type="match status" value="1"/>
</dbReference>
<comment type="caution">
    <text evidence="2">The sequence shown here is derived from an EMBL/GenBank/DDBJ whole genome shotgun (WGS) entry which is preliminary data.</text>
</comment>
<evidence type="ECO:0000313" key="2">
    <source>
        <dbReference type="EMBL" id="PTE22450.1"/>
    </source>
</evidence>
<dbReference type="GO" id="GO:0031419">
    <property type="term" value="F:cobalamin binding"/>
    <property type="evidence" value="ECO:0007669"/>
    <property type="project" value="InterPro"/>
</dbReference>
<dbReference type="EMBL" id="PZKG01000022">
    <property type="protein sequence ID" value="PTE22450.1"/>
    <property type="molecule type" value="Genomic_DNA"/>
</dbReference>
<dbReference type="AlphaFoldDB" id="A0A2T4JX08"/>
<dbReference type="InterPro" id="IPR006158">
    <property type="entry name" value="Cobalamin-bd"/>
</dbReference>
<keyword evidence="3" id="KW-1185">Reference proteome</keyword>
<dbReference type="PROSITE" id="PS51332">
    <property type="entry name" value="B12_BINDING"/>
    <property type="match status" value="1"/>
</dbReference>
<protein>
    <recommendedName>
        <fullName evidence="1">B12-binding domain-containing protein</fullName>
    </recommendedName>
</protein>
<dbReference type="InterPro" id="IPR036724">
    <property type="entry name" value="Cobalamin-bd_sf"/>
</dbReference>
<dbReference type="OrthoDB" id="5498228at2"/>
<evidence type="ECO:0000313" key="3">
    <source>
        <dbReference type="Proteomes" id="UP000241010"/>
    </source>
</evidence>
<dbReference type="GO" id="GO:0046872">
    <property type="term" value="F:metal ion binding"/>
    <property type="evidence" value="ECO:0007669"/>
    <property type="project" value="InterPro"/>
</dbReference>
<accession>A0A2T4JX08</accession>
<dbReference type="Proteomes" id="UP000241010">
    <property type="component" value="Unassembled WGS sequence"/>
</dbReference>
<gene>
    <name evidence="2" type="ORF">C5F48_07180</name>
</gene>
<sequence>MPDSRGEKAAFSKRCQPFRISVPEQKPPRRDLPAKTVLNQVEPLTRDLLAQRKAGASRRPISRYVAQLRAACLRDQPGACLRSAKGMMKAGIDAGRIADIYVPAVAQALGEDWVADRNSFADVTLGASRLQSLLRELDEAAALHPYGDGPAVLVATAAEAHHTLGAVLLAGQLRRQGFSVRLLLGARPADLQQQLRQSGFDAVFLSASRSEDPQVLRRLVEAARPVPLVLGGGLLELGPEVVAQTRAPQATSDLSEALRLCNLARPAPRVAS</sequence>
<dbReference type="Gene3D" id="3.40.50.280">
    <property type="entry name" value="Cobalamin-binding domain"/>
    <property type="match status" value="1"/>
</dbReference>
<feature type="domain" description="B12-binding" evidence="1">
    <location>
        <begin position="149"/>
        <end position="268"/>
    </location>
</feature>
<proteinExistence type="predicted"/>
<organism evidence="2 3">
    <name type="scientific">Cereibacter changlensis JA139</name>
    <dbReference type="NCBI Taxonomy" id="1188249"/>
    <lineage>
        <taxon>Bacteria</taxon>
        <taxon>Pseudomonadati</taxon>
        <taxon>Pseudomonadota</taxon>
        <taxon>Alphaproteobacteria</taxon>
        <taxon>Rhodobacterales</taxon>
        <taxon>Paracoccaceae</taxon>
        <taxon>Cereibacter</taxon>
    </lineage>
</organism>
<name>A0A2T4JX08_9RHOB</name>
<reference evidence="2 3" key="1">
    <citation type="submission" date="2018-03" db="EMBL/GenBank/DDBJ databases">
        <title>Cereibacter changlensis.</title>
        <authorList>
            <person name="Meyer T.E."/>
            <person name="Miller S."/>
            <person name="Lodha T."/>
            <person name="Gandham S."/>
            <person name="Chintalapati S."/>
            <person name="Chintalapati V.R."/>
        </authorList>
    </citation>
    <scope>NUCLEOTIDE SEQUENCE [LARGE SCALE GENOMIC DNA]</scope>
    <source>
        <strain evidence="2 3">JA139</strain>
    </source>
</reference>
<dbReference type="SUPFAM" id="SSF52242">
    <property type="entry name" value="Cobalamin (vitamin B12)-binding domain"/>
    <property type="match status" value="1"/>
</dbReference>
<evidence type="ECO:0000259" key="1">
    <source>
        <dbReference type="PROSITE" id="PS51332"/>
    </source>
</evidence>